<keyword evidence="18" id="KW-0906">Nuclear pore complex</keyword>
<keyword evidence="27" id="KW-1185">Reference proteome</keyword>
<evidence type="ECO:0000256" key="12">
    <source>
        <dbReference type="ARBA" id="ARBA00022816"/>
    </source>
</evidence>
<evidence type="ECO:0000256" key="9">
    <source>
        <dbReference type="ARBA" id="ARBA00022490"/>
    </source>
</evidence>
<comment type="function">
    <text evidence="22">As a component of the TREX-2 complex, involved in the export of mRNAs to the cytoplasm through the nuclear pores. Through the acetylation of histones, affects the assembly of nucleosomes at immunoglobulin variable region genes and promotes the recruitment and positioning of transcription complex to favor DNA cytosine deaminase AICDA/AID targeting, hence promoting somatic hypermutations.</text>
</comment>
<dbReference type="EC" id="2.3.1.48" evidence="5"/>
<feature type="compositionally biased region" description="Basic and acidic residues" evidence="24">
    <location>
        <begin position="780"/>
        <end position="804"/>
    </location>
</feature>
<keyword evidence="9" id="KW-0963">Cytoplasm</keyword>
<evidence type="ECO:0000256" key="6">
    <source>
        <dbReference type="ARBA" id="ARBA00022448"/>
    </source>
</evidence>
<evidence type="ECO:0000256" key="21">
    <source>
        <dbReference type="ARBA" id="ARBA00038443"/>
    </source>
</evidence>
<organism evidence="26 27">
    <name type="scientific">Tenebrio molitor</name>
    <name type="common">Yellow mealworm beetle</name>
    <dbReference type="NCBI Taxonomy" id="7067"/>
    <lineage>
        <taxon>Eukaryota</taxon>
        <taxon>Metazoa</taxon>
        <taxon>Ecdysozoa</taxon>
        <taxon>Arthropoda</taxon>
        <taxon>Hexapoda</taxon>
        <taxon>Insecta</taxon>
        <taxon>Pterygota</taxon>
        <taxon>Neoptera</taxon>
        <taxon>Endopterygota</taxon>
        <taxon>Coleoptera</taxon>
        <taxon>Polyphaga</taxon>
        <taxon>Cucujiformia</taxon>
        <taxon>Tenebrionidae</taxon>
        <taxon>Tenebrio</taxon>
    </lineage>
</organism>
<evidence type="ECO:0000256" key="16">
    <source>
        <dbReference type="ARBA" id="ARBA00023010"/>
    </source>
</evidence>
<dbReference type="GO" id="GO:0005643">
    <property type="term" value="C:nuclear pore"/>
    <property type="evidence" value="ECO:0007669"/>
    <property type="project" value="UniProtKB-SubCell"/>
</dbReference>
<reference evidence="26" key="2">
    <citation type="submission" date="2021-08" db="EMBL/GenBank/DDBJ databases">
        <authorList>
            <person name="Eriksson T."/>
        </authorList>
    </citation>
    <scope>NUCLEOTIDE SEQUENCE</scope>
    <source>
        <strain evidence="26">Stoneville</strain>
        <tissue evidence="26">Whole head</tissue>
    </source>
</reference>
<evidence type="ECO:0000256" key="18">
    <source>
        <dbReference type="ARBA" id="ARBA00023132"/>
    </source>
</evidence>
<keyword evidence="13" id="KW-0391">Immunity</keyword>
<dbReference type="GO" id="GO:0005694">
    <property type="term" value="C:chromosome"/>
    <property type="evidence" value="ECO:0007669"/>
    <property type="project" value="UniProtKB-SubCell"/>
</dbReference>
<evidence type="ECO:0000313" key="27">
    <source>
        <dbReference type="Proteomes" id="UP000719412"/>
    </source>
</evidence>
<feature type="region of interest" description="Disordered" evidence="24">
    <location>
        <begin position="779"/>
        <end position="804"/>
    </location>
</feature>
<evidence type="ECO:0000313" key="26">
    <source>
        <dbReference type="EMBL" id="KAH0817382.1"/>
    </source>
</evidence>
<evidence type="ECO:0000256" key="14">
    <source>
        <dbReference type="ARBA" id="ARBA00022927"/>
    </source>
</evidence>
<evidence type="ECO:0000256" key="7">
    <source>
        <dbReference type="ARBA" id="ARBA00022454"/>
    </source>
</evidence>
<feature type="domain" description="SAC3/GANP/THP3 conserved" evidence="25">
    <location>
        <begin position="221"/>
        <end position="510"/>
    </location>
</feature>
<evidence type="ECO:0000256" key="24">
    <source>
        <dbReference type="SAM" id="MobiDB-lite"/>
    </source>
</evidence>
<accession>A0A8J6HN07</accession>
<protein>
    <recommendedName>
        <fullName evidence="23">Germinal-center associated nuclear protein</fullName>
        <ecNumber evidence="5">2.3.1.48</ecNumber>
    </recommendedName>
</protein>
<evidence type="ECO:0000256" key="11">
    <source>
        <dbReference type="ARBA" id="ARBA00022679"/>
    </source>
</evidence>
<comment type="caution">
    <text evidence="26">The sequence shown here is derived from an EMBL/GenBank/DDBJ whole genome shotgun (WGS) entry which is preliminary data.</text>
</comment>
<evidence type="ECO:0000256" key="17">
    <source>
        <dbReference type="ARBA" id="ARBA00023054"/>
    </source>
</evidence>
<evidence type="ECO:0000256" key="5">
    <source>
        <dbReference type="ARBA" id="ARBA00013184"/>
    </source>
</evidence>
<comment type="subcellular location">
    <subcellularLocation>
        <location evidence="1">Chromosome</location>
    </subcellularLocation>
    <subcellularLocation>
        <location evidence="2">Cytoplasm</location>
    </subcellularLocation>
    <subcellularLocation>
        <location evidence="3">Nucleus</location>
        <location evidence="3">Nuclear pore complex</location>
    </subcellularLocation>
    <subcellularLocation>
        <location evidence="4">Nucleus</location>
        <location evidence="4">Nucleoplasm</location>
    </subcellularLocation>
</comment>
<evidence type="ECO:0000256" key="23">
    <source>
        <dbReference type="ARBA" id="ARBA00069544"/>
    </source>
</evidence>
<evidence type="ECO:0000259" key="25">
    <source>
        <dbReference type="Pfam" id="PF03399"/>
    </source>
</evidence>
<evidence type="ECO:0000256" key="8">
    <source>
        <dbReference type="ARBA" id="ARBA00022481"/>
    </source>
</evidence>
<keyword evidence="12" id="KW-0509">mRNA transport</keyword>
<dbReference type="GO" id="GO:0005737">
    <property type="term" value="C:cytoplasm"/>
    <property type="evidence" value="ECO:0007669"/>
    <property type="project" value="UniProtKB-SubCell"/>
</dbReference>
<evidence type="ECO:0000256" key="10">
    <source>
        <dbReference type="ARBA" id="ARBA00022553"/>
    </source>
</evidence>
<dbReference type="Proteomes" id="UP000719412">
    <property type="component" value="Unassembled WGS sequence"/>
</dbReference>
<dbReference type="EMBL" id="JABDTM020019584">
    <property type="protein sequence ID" value="KAH0817382.1"/>
    <property type="molecule type" value="Genomic_DNA"/>
</dbReference>
<keyword evidence="19" id="KW-0539">Nucleus</keyword>
<evidence type="ECO:0000256" key="13">
    <source>
        <dbReference type="ARBA" id="ARBA00022859"/>
    </source>
</evidence>
<dbReference type="InterPro" id="IPR005062">
    <property type="entry name" value="SAC3/GANP/THP3_conserved"/>
</dbReference>
<feature type="region of interest" description="Disordered" evidence="24">
    <location>
        <begin position="136"/>
        <end position="160"/>
    </location>
</feature>
<keyword evidence="8" id="KW-0488">Methylation</keyword>
<evidence type="ECO:0000256" key="4">
    <source>
        <dbReference type="ARBA" id="ARBA00004642"/>
    </source>
</evidence>
<dbReference type="Gene3D" id="1.25.40.990">
    <property type="match status" value="1"/>
</dbReference>
<proteinExistence type="inferred from homology"/>
<gene>
    <name evidence="26" type="ORF">GEV33_005408</name>
</gene>
<dbReference type="PANTHER" id="PTHR12436:SF3">
    <property type="entry name" value="GERMINAL-CENTER ASSOCIATED NUCLEAR PROTEIN"/>
    <property type="match status" value="1"/>
</dbReference>
<keyword evidence="14" id="KW-0653">Protein transport</keyword>
<dbReference type="GO" id="GO:0015031">
    <property type="term" value="P:protein transport"/>
    <property type="evidence" value="ECO:0007669"/>
    <property type="project" value="UniProtKB-KW"/>
</dbReference>
<name>A0A8J6HN07_TENMO</name>
<keyword evidence="17" id="KW-0175">Coiled coil</keyword>
<dbReference type="FunFam" id="1.25.40.990:FF:000003">
    <property type="entry name" value="germinal-center associated nuclear protein isoform X2"/>
    <property type="match status" value="1"/>
</dbReference>
<reference evidence="26" key="1">
    <citation type="journal article" date="2020" name="J Insects Food Feed">
        <title>The yellow mealworm (Tenebrio molitor) genome: a resource for the emerging insects as food and feed industry.</title>
        <authorList>
            <person name="Eriksson T."/>
            <person name="Andere A."/>
            <person name="Kelstrup H."/>
            <person name="Emery V."/>
            <person name="Picard C."/>
        </authorList>
    </citation>
    <scope>NUCLEOTIDE SEQUENCE</scope>
    <source>
        <strain evidence="26">Stoneville</strain>
        <tissue evidence="26">Whole head</tissue>
    </source>
</reference>
<evidence type="ECO:0000256" key="20">
    <source>
        <dbReference type="ARBA" id="ARBA00023315"/>
    </source>
</evidence>
<keyword evidence="15" id="KW-0007">Acetylation</keyword>
<evidence type="ECO:0000256" key="15">
    <source>
        <dbReference type="ARBA" id="ARBA00022990"/>
    </source>
</evidence>
<dbReference type="GO" id="GO:0006406">
    <property type="term" value="P:mRNA export from nucleus"/>
    <property type="evidence" value="ECO:0007669"/>
    <property type="project" value="TreeGrafter"/>
</dbReference>
<evidence type="ECO:0000256" key="1">
    <source>
        <dbReference type="ARBA" id="ARBA00004286"/>
    </source>
</evidence>
<keyword evidence="6" id="KW-0813">Transport</keyword>
<keyword evidence="10" id="KW-0597">Phosphoprotein</keyword>
<dbReference type="GO" id="GO:0005654">
    <property type="term" value="C:nucleoplasm"/>
    <property type="evidence" value="ECO:0007669"/>
    <property type="project" value="UniProtKB-SubCell"/>
</dbReference>
<evidence type="ECO:0000256" key="2">
    <source>
        <dbReference type="ARBA" id="ARBA00004496"/>
    </source>
</evidence>
<sequence length="934" mass="107153">MDVDEEPAGKFDSFIIKATNVPLEFFQNRDVAKRYFRRFGKVKLVMFKPKRFTLLIEYANEDSMLNALDVAGEYNGHVFKVTRDTETVLKKKKTKKNPDPDWTDDPDVKAELEAMGAFGVARTYDLRSEAMSVDPVEVTKNKPRRWKSASASPKPQKKKTVIRESISAEHSELVHIVRQQALSIEDKFKILDARDKLIRIKLKNSIELSKTTATVGTCPDMCPEKERLMRETQHQVALYEQAEGGKGMNARLAVKQYSRSSADQEAPLPQELRPVSVLQMTMGYLMHRIMNLCDSPDVNIAEWYHFLWDRTRGIRKDITQQELCCQGSVALVEQCARFHIFCSARLVSEDPSVFDQKINTENLTKCLQTLKYMYHDLQLKGESCKNEPEFRAYIILLNLNDGNFMWEVQQLRKEIQQSKEVKFALEVHSSLDKRNYVKFFKLVNSTTHLNACILMRYFIQVRLSAIKTLLKSYSPRVSQTSFPVSHLTKILAFESLESTIEFVESYGLTTNIERNRIILDKPSFSDPEYPYVLDRAINLVESKRNSSIGEVVCGRELPPKTYENHVPQDSFDEEGYLTVTPDVDEVDSVAKKEETKIEEQKEKIDDPPKILSSRIASPNRSQNIFAPSVQKIFTPAIQNQNVFAPVSQSVSVPSPSQNIFAPVGQNQKIFGTGSQNENVFALAKQSDSIFGKDSAAKSAFTKPEKTEQSVFGKGEKSVFGKTETDSGEMSSTKSLWATPPAARSGIFGQKNIFGGEIVPSTPLIVETPKLEVTRSVQAEVDEKRVEEESKRRRDEEAKRKKEEEIKREELKKRLEQERKRLEEAKALAVKKKMIEEQQKRIQQERRKNVEIKAAVSNLIDELLSSVEEEVKRVTLGEISRRMRERRLRRVIAKWRENTRRKRKRKAIDFNPSWCSTMTVREEAEEGTRGDKRPK</sequence>
<dbReference type="GO" id="GO:0070390">
    <property type="term" value="C:transcription export complex 2"/>
    <property type="evidence" value="ECO:0007669"/>
    <property type="project" value="TreeGrafter"/>
</dbReference>
<evidence type="ECO:0000256" key="22">
    <source>
        <dbReference type="ARBA" id="ARBA00055631"/>
    </source>
</evidence>
<keyword evidence="16" id="KW-0811">Translocation</keyword>
<dbReference type="GO" id="GO:0002376">
    <property type="term" value="P:immune system process"/>
    <property type="evidence" value="ECO:0007669"/>
    <property type="project" value="UniProtKB-KW"/>
</dbReference>
<keyword evidence="7" id="KW-0158">Chromosome</keyword>
<evidence type="ECO:0000256" key="3">
    <source>
        <dbReference type="ARBA" id="ARBA00004567"/>
    </source>
</evidence>
<keyword evidence="20" id="KW-0012">Acyltransferase</keyword>
<evidence type="ECO:0000256" key="19">
    <source>
        <dbReference type="ARBA" id="ARBA00023242"/>
    </source>
</evidence>
<dbReference type="InterPro" id="IPR045107">
    <property type="entry name" value="SAC3/GANP/THP3"/>
</dbReference>
<dbReference type="GO" id="GO:0061733">
    <property type="term" value="F:protein-lysine-acetyltransferase activity"/>
    <property type="evidence" value="ECO:0007669"/>
    <property type="project" value="UniProtKB-EC"/>
</dbReference>
<dbReference type="Pfam" id="PF03399">
    <property type="entry name" value="SAC3_GANP"/>
    <property type="match status" value="1"/>
</dbReference>
<comment type="similarity">
    <text evidence="21">Belongs to the SAC3 family.</text>
</comment>
<dbReference type="PANTHER" id="PTHR12436">
    <property type="entry name" value="80 KDA MCM3-ASSOCIATED PROTEIN"/>
    <property type="match status" value="1"/>
</dbReference>
<keyword evidence="11" id="KW-0808">Transferase</keyword>
<dbReference type="AlphaFoldDB" id="A0A8J6HN07"/>